<evidence type="ECO:0000313" key="4">
    <source>
        <dbReference type="Proteomes" id="UP000289738"/>
    </source>
</evidence>
<keyword evidence="4" id="KW-1185">Reference proteome</keyword>
<dbReference type="Proteomes" id="UP000289738">
    <property type="component" value="Chromosome A02"/>
</dbReference>
<name>A0A445EEN4_ARAHY</name>
<sequence>MFRYQDGCSFRYYVPPWGKFQKNENKITIYFPDKKACVGNINVDTLDVFWVRNYYKELGYDKIEECWWHVLRRSLDSDLRALNSDDELREICFMAENNDGLIDVYFEHVVSSPEILDGNEIFVYVDDDDHNELRVIPNHAYKPIASADETPFSNNYEPTNPGANKPTAFADNTSPPNNTEPRNLGTDNPISQKNEPTTTSNSNPSQATTAKPVSKTPLVFPKTKPKSKANSKPKSNTTSFSKPKANPKCVSKPKPNQHSRRDFKLRHVPAKAFAKSKRKLINDDDVLVVDDVECEVDLSFLQVLVTGDEDLDNALDSGAESNRANSWHSEEMKTPPFKK</sequence>
<feature type="domain" description="PB1-like" evidence="2">
    <location>
        <begin position="18"/>
        <end position="108"/>
    </location>
</feature>
<dbReference type="AlphaFoldDB" id="A0A445EEN4"/>
<dbReference type="Pfam" id="PF26130">
    <property type="entry name" value="PB1-like"/>
    <property type="match status" value="1"/>
</dbReference>
<gene>
    <name evidence="3" type="ORF">Ahy_A02g008560</name>
</gene>
<comment type="caution">
    <text evidence="3">The sequence shown here is derived from an EMBL/GenBank/DDBJ whole genome shotgun (WGS) entry which is preliminary data.</text>
</comment>
<feature type="region of interest" description="Disordered" evidence="1">
    <location>
        <begin position="312"/>
        <end position="339"/>
    </location>
</feature>
<feature type="region of interest" description="Disordered" evidence="1">
    <location>
        <begin position="147"/>
        <end position="263"/>
    </location>
</feature>
<evidence type="ECO:0000256" key="1">
    <source>
        <dbReference type="SAM" id="MobiDB-lite"/>
    </source>
</evidence>
<feature type="compositionally biased region" description="Polar residues" evidence="1">
    <location>
        <begin position="151"/>
        <end position="162"/>
    </location>
</feature>
<organism evidence="3 4">
    <name type="scientific">Arachis hypogaea</name>
    <name type="common">Peanut</name>
    <dbReference type="NCBI Taxonomy" id="3818"/>
    <lineage>
        <taxon>Eukaryota</taxon>
        <taxon>Viridiplantae</taxon>
        <taxon>Streptophyta</taxon>
        <taxon>Embryophyta</taxon>
        <taxon>Tracheophyta</taxon>
        <taxon>Spermatophyta</taxon>
        <taxon>Magnoliopsida</taxon>
        <taxon>eudicotyledons</taxon>
        <taxon>Gunneridae</taxon>
        <taxon>Pentapetalae</taxon>
        <taxon>rosids</taxon>
        <taxon>fabids</taxon>
        <taxon>Fabales</taxon>
        <taxon>Fabaceae</taxon>
        <taxon>Papilionoideae</taxon>
        <taxon>50 kb inversion clade</taxon>
        <taxon>dalbergioids sensu lato</taxon>
        <taxon>Dalbergieae</taxon>
        <taxon>Pterocarpus clade</taxon>
        <taxon>Arachis</taxon>
    </lineage>
</organism>
<evidence type="ECO:0000313" key="3">
    <source>
        <dbReference type="EMBL" id="RYR73976.1"/>
    </source>
</evidence>
<protein>
    <recommendedName>
        <fullName evidence="2">PB1-like domain-containing protein</fullName>
    </recommendedName>
</protein>
<dbReference type="EMBL" id="SDMP01000002">
    <property type="protein sequence ID" value="RYR73976.1"/>
    <property type="molecule type" value="Genomic_DNA"/>
</dbReference>
<accession>A0A445EEN4</accession>
<reference evidence="3 4" key="1">
    <citation type="submission" date="2019-01" db="EMBL/GenBank/DDBJ databases">
        <title>Sequencing of cultivated peanut Arachis hypogaea provides insights into genome evolution and oil improvement.</title>
        <authorList>
            <person name="Chen X."/>
        </authorList>
    </citation>
    <scope>NUCLEOTIDE SEQUENCE [LARGE SCALE GENOMIC DNA]</scope>
    <source>
        <strain evidence="4">cv. Fuhuasheng</strain>
        <tissue evidence="3">Leaves</tissue>
    </source>
</reference>
<dbReference type="InterPro" id="IPR058594">
    <property type="entry name" value="PB1-like_dom_pln"/>
</dbReference>
<proteinExistence type="predicted"/>
<evidence type="ECO:0000259" key="2">
    <source>
        <dbReference type="Pfam" id="PF26130"/>
    </source>
</evidence>
<feature type="compositionally biased region" description="Polar residues" evidence="1">
    <location>
        <begin position="170"/>
        <end position="211"/>
    </location>
</feature>